<keyword evidence="4" id="KW-1185">Reference proteome</keyword>
<dbReference type="Pfam" id="PF01425">
    <property type="entry name" value="Amidase"/>
    <property type="match status" value="1"/>
</dbReference>
<dbReference type="SUPFAM" id="SSF75304">
    <property type="entry name" value="Amidase signature (AS) enzymes"/>
    <property type="match status" value="1"/>
</dbReference>
<comment type="similarity">
    <text evidence="1">Belongs to the amidase family.</text>
</comment>
<organism evidence="3 4">
    <name type="scientific">Marinibaculum pumilum</name>
    <dbReference type="NCBI Taxonomy" id="1766165"/>
    <lineage>
        <taxon>Bacteria</taxon>
        <taxon>Pseudomonadati</taxon>
        <taxon>Pseudomonadota</taxon>
        <taxon>Alphaproteobacteria</taxon>
        <taxon>Rhodospirillales</taxon>
        <taxon>Rhodospirillaceae</taxon>
        <taxon>Marinibaculum</taxon>
    </lineage>
</organism>
<dbReference type="PANTHER" id="PTHR11895:SF7">
    <property type="entry name" value="GLUTAMYL-TRNA(GLN) AMIDOTRANSFERASE SUBUNIT A, MITOCHONDRIAL"/>
    <property type="match status" value="1"/>
</dbReference>
<feature type="domain" description="Amidase" evidence="2">
    <location>
        <begin position="33"/>
        <end position="459"/>
    </location>
</feature>
<dbReference type="InterPro" id="IPR036928">
    <property type="entry name" value="AS_sf"/>
</dbReference>
<sequence length="482" mass="49776">MQDQNTLAGSGLARLSAKEMLDGYRNGLFTPVDVVDAVIDALEDVDGRCNIVVTPMYDQARKAAEAATAAWRDGAPTGPLCGVPVSVKDLIFVAGVPACAGSPAMKDHVPGADAAVVSALQRAGAVMTCKTTTCEAGYKLTADSPLSGITRNPWHLGRTSGGSSGGAAAGVAAGAGPLALGTDAVGSIRVPASFCGVFGIKPTFGLVPRAPGFFPPSWGSLAHTGPIGRTVADTAALLEVLAGYDRRDAVSLPQPQRAFPAEAGPLEGLTIGYTEDFGYAAVAPAVRAAFRRTLGVLEGLGTRLVPDHPGLDPDILDSILKPIGYTEQASAVSDRSEALLACSEDDFNAVVRQGRTYSGTDYMNATHRRAILRGRFLSLFERVDALLTPTVAVPAFAAGTLGVDQIDGKPVDPHLGWSPFSWPINLAGLPAASAPVGFDPDGLPIGLQVVAPWLDEPVILRIAAALEAAQPWAGSWPGFRAP</sequence>
<comment type="caution">
    <text evidence="3">The sequence shown here is derived from an EMBL/GenBank/DDBJ whole genome shotgun (WGS) entry which is preliminary data.</text>
</comment>
<dbReference type="EMBL" id="JBHRTR010000031">
    <property type="protein sequence ID" value="MFC3229233.1"/>
    <property type="molecule type" value="Genomic_DNA"/>
</dbReference>
<protein>
    <submittedName>
        <fullName evidence="3">Amidase</fullName>
    </submittedName>
</protein>
<dbReference type="RefSeq" id="WP_379903242.1">
    <property type="nucleotide sequence ID" value="NZ_JBHRTR010000031.1"/>
</dbReference>
<accession>A0ABV7L3N6</accession>
<name>A0ABV7L3N6_9PROT</name>
<dbReference type="Proteomes" id="UP001595528">
    <property type="component" value="Unassembled WGS sequence"/>
</dbReference>
<dbReference type="Gene3D" id="3.90.1300.10">
    <property type="entry name" value="Amidase signature (AS) domain"/>
    <property type="match status" value="1"/>
</dbReference>
<evidence type="ECO:0000313" key="4">
    <source>
        <dbReference type="Proteomes" id="UP001595528"/>
    </source>
</evidence>
<dbReference type="InterPro" id="IPR000120">
    <property type="entry name" value="Amidase"/>
</dbReference>
<reference evidence="4" key="1">
    <citation type="journal article" date="2019" name="Int. J. Syst. Evol. Microbiol.">
        <title>The Global Catalogue of Microorganisms (GCM) 10K type strain sequencing project: providing services to taxonomists for standard genome sequencing and annotation.</title>
        <authorList>
            <consortium name="The Broad Institute Genomics Platform"/>
            <consortium name="The Broad Institute Genome Sequencing Center for Infectious Disease"/>
            <person name="Wu L."/>
            <person name="Ma J."/>
        </authorList>
    </citation>
    <scope>NUCLEOTIDE SEQUENCE [LARGE SCALE GENOMIC DNA]</scope>
    <source>
        <strain evidence="4">KCTC 42964</strain>
    </source>
</reference>
<gene>
    <name evidence="3" type="ORF">ACFOGJ_18445</name>
</gene>
<evidence type="ECO:0000256" key="1">
    <source>
        <dbReference type="ARBA" id="ARBA00009199"/>
    </source>
</evidence>
<dbReference type="PANTHER" id="PTHR11895">
    <property type="entry name" value="TRANSAMIDASE"/>
    <property type="match status" value="1"/>
</dbReference>
<dbReference type="InterPro" id="IPR023631">
    <property type="entry name" value="Amidase_dom"/>
</dbReference>
<evidence type="ECO:0000259" key="2">
    <source>
        <dbReference type="Pfam" id="PF01425"/>
    </source>
</evidence>
<evidence type="ECO:0000313" key="3">
    <source>
        <dbReference type="EMBL" id="MFC3229233.1"/>
    </source>
</evidence>
<proteinExistence type="inferred from homology"/>